<protein>
    <submittedName>
        <fullName evidence="1">Uncharacterized protein</fullName>
    </submittedName>
</protein>
<gene>
    <name evidence="1" type="ORF">RINTHH_11990</name>
</gene>
<proteinExistence type="predicted"/>
<evidence type="ECO:0000313" key="2">
    <source>
        <dbReference type="Proteomes" id="UP000053051"/>
    </source>
</evidence>
<sequence>MTYLPKRKINFLLINLWKYLESPGLQQKYAEHLKITGK</sequence>
<name>M1WSB5_9NOST</name>
<dbReference type="AlphaFoldDB" id="M1WSB5"/>
<accession>M1WSB5</accession>
<comment type="caution">
    <text evidence="1">The sequence shown here is derived from an EMBL/GenBank/DDBJ whole genome shotgun (WGS) entry which is preliminary data.</text>
</comment>
<reference evidence="2" key="2">
    <citation type="submission" date="2016-01" db="EMBL/GenBank/DDBJ databases">
        <title>Diatom-associated endosymboitic cyanobacterium lacks core nitrogen metabolism enzymes.</title>
        <authorList>
            <person name="Hilton J.A."/>
            <person name="Foster R.A."/>
            <person name="Tripp H.J."/>
            <person name="Carter B.J."/>
            <person name="Zehr J.P."/>
            <person name="Villareal T.A."/>
        </authorList>
    </citation>
    <scope>NUCLEOTIDE SEQUENCE [LARGE SCALE GENOMIC DNA]</scope>
    <source>
        <strain evidence="2">HH01</strain>
    </source>
</reference>
<keyword evidence="2" id="KW-1185">Reference proteome</keyword>
<dbReference type="EMBL" id="CAIY01000044">
    <property type="protein sequence ID" value="CCH67354.1"/>
    <property type="molecule type" value="Genomic_DNA"/>
</dbReference>
<organism evidence="1 2">
    <name type="scientific">Richelia intracellularis HH01</name>
    <dbReference type="NCBI Taxonomy" id="1165094"/>
    <lineage>
        <taxon>Bacteria</taxon>
        <taxon>Bacillati</taxon>
        <taxon>Cyanobacteriota</taxon>
        <taxon>Cyanophyceae</taxon>
        <taxon>Nostocales</taxon>
        <taxon>Nostocaceae</taxon>
        <taxon>Richelia</taxon>
    </lineage>
</organism>
<reference evidence="1 2" key="1">
    <citation type="submission" date="2012-05" db="EMBL/GenBank/DDBJ databases">
        <authorList>
            <person name="Hilton J."/>
        </authorList>
    </citation>
    <scope>NUCLEOTIDE SEQUENCE [LARGE SCALE GENOMIC DNA]</scope>
    <source>
        <strain evidence="1 2">HH01</strain>
    </source>
</reference>
<dbReference type="Proteomes" id="UP000053051">
    <property type="component" value="Unassembled WGS sequence"/>
</dbReference>
<evidence type="ECO:0000313" key="1">
    <source>
        <dbReference type="EMBL" id="CCH67354.1"/>
    </source>
</evidence>